<dbReference type="AlphaFoldDB" id="A0A382V9N9"/>
<organism evidence="2">
    <name type="scientific">marine metagenome</name>
    <dbReference type="NCBI Taxonomy" id="408172"/>
    <lineage>
        <taxon>unclassified sequences</taxon>
        <taxon>metagenomes</taxon>
        <taxon>ecological metagenomes</taxon>
    </lineage>
</organism>
<keyword evidence="1" id="KW-1133">Transmembrane helix</keyword>
<feature type="transmembrane region" description="Helical" evidence="1">
    <location>
        <begin position="27"/>
        <end position="46"/>
    </location>
</feature>
<gene>
    <name evidence="2" type="ORF">METZ01_LOCUS396067</name>
</gene>
<protein>
    <submittedName>
        <fullName evidence="2">Uncharacterized protein</fullName>
    </submittedName>
</protein>
<feature type="transmembrane region" description="Helical" evidence="1">
    <location>
        <begin position="52"/>
        <end position="75"/>
    </location>
</feature>
<evidence type="ECO:0000256" key="1">
    <source>
        <dbReference type="SAM" id="Phobius"/>
    </source>
</evidence>
<feature type="non-terminal residue" evidence="2">
    <location>
        <position position="88"/>
    </location>
</feature>
<reference evidence="2" key="1">
    <citation type="submission" date="2018-05" db="EMBL/GenBank/DDBJ databases">
        <authorList>
            <person name="Lanie J.A."/>
            <person name="Ng W.-L."/>
            <person name="Kazmierczak K.M."/>
            <person name="Andrzejewski T.M."/>
            <person name="Davidsen T.M."/>
            <person name="Wayne K.J."/>
            <person name="Tettelin H."/>
            <person name="Glass J.I."/>
            <person name="Rusch D."/>
            <person name="Podicherti R."/>
            <person name="Tsui H.-C.T."/>
            <person name="Winkler M.E."/>
        </authorList>
    </citation>
    <scope>NUCLEOTIDE SEQUENCE</scope>
</reference>
<dbReference type="EMBL" id="UINC01150267">
    <property type="protein sequence ID" value="SVD43213.1"/>
    <property type="molecule type" value="Genomic_DNA"/>
</dbReference>
<accession>A0A382V9N9</accession>
<evidence type="ECO:0000313" key="2">
    <source>
        <dbReference type="EMBL" id="SVD43213.1"/>
    </source>
</evidence>
<name>A0A382V9N9_9ZZZZ</name>
<proteinExistence type="predicted"/>
<sequence length="88" mass="9960">MTLTVLEMVGHLSFGLTALSFIMRDILVLRVLAIASCCFGIVYNYFLPAGPLWLVIFWISVFAVIYIVNVVLLCIQNRGITFSDEERE</sequence>
<keyword evidence="1" id="KW-0472">Membrane</keyword>
<keyword evidence="1" id="KW-0812">Transmembrane</keyword>